<protein>
    <submittedName>
        <fullName evidence="2">Uncharacterized protein</fullName>
    </submittedName>
</protein>
<feature type="region of interest" description="Disordered" evidence="1">
    <location>
        <begin position="185"/>
        <end position="268"/>
    </location>
</feature>
<feature type="compositionally biased region" description="Low complexity" evidence="1">
    <location>
        <begin position="149"/>
        <end position="170"/>
    </location>
</feature>
<proteinExistence type="predicted"/>
<accession>A0ABR1XMK7</accession>
<feature type="region of interest" description="Disordered" evidence="1">
    <location>
        <begin position="103"/>
        <end position="170"/>
    </location>
</feature>
<gene>
    <name evidence="2" type="ORF">IWX90DRAFT_269253</name>
</gene>
<feature type="region of interest" description="Disordered" evidence="1">
    <location>
        <begin position="290"/>
        <end position="329"/>
    </location>
</feature>
<comment type="caution">
    <text evidence="2">The sequence shown here is derived from an EMBL/GenBank/DDBJ whole genome shotgun (WGS) entry which is preliminary data.</text>
</comment>
<evidence type="ECO:0000313" key="2">
    <source>
        <dbReference type="EMBL" id="KAK8161455.1"/>
    </source>
</evidence>
<name>A0ABR1XMK7_9PEZI</name>
<dbReference type="EMBL" id="JBBWUH010000007">
    <property type="protein sequence ID" value="KAK8161455.1"/>
    <property type="molecule type" value="Genomic_DNA"/>
</dbReference>
<evidence type="ECO:0000313" key="3">
    <source>
        <dbReference type="Proteomes" id="UP001456524"/>
    </source>
</evidence>
<evidence type="ECO:0000256" key="1">
    <source>
        <dbReference type="SAM" id="MobiDB-lite"/>
    </source>
</evidence>
<feature type="compositionally biased region" description="Low complexity" evidence="1">
    <location>
        <begin position="229"/>
        <end position="262"/>
    </location>
</feature>
<keyword evidence="3" id="KW-1185">Reference proteome</keyword>
<dbReference type="Proteomes" id="UP001456524">
    <property type="component" value="Unassembled WGS sequence"/>
</dbReference>
<organism evidence="2 3">
    <name type="scientific">Phyllosticta citrichinensis</name>
    <dbReference type="NCBI Taxonomy" id="1130410"/>
    <lineage>
        <taxon>Eukaryota</taxon>
        <taxon>Fungi</taxon>
        <taxon>Dikarya</taxon>
        <taxon>Ascomycota</taxon>
        <taxon>Pezizomycotina</taxon>
        <taxon>Dothideomycetes</taxon>
        <taxon>Dothideomycetes incertae sedis</taxon>
        <taxon>Botryosphaeriales</taxon>
        <taxon>Phyllostictaceae</taxon>
        <taxon>Phyllosticta</taxon>
    </lineage>
</organism>
<reference evidence="2 3" key="1">
    <citation type="journal article" date="2022" name="G3 (Bethesda)">
        <title>Enemy or ally: a genomic approach to elucidate the lifestyle of Phyllosticta citrichinaensis.</title>
        <authorList>
            <person name="Buijs V.A."/>
            <person name="Groenewald J.Z."/>
            <person name="Haridas S."/>
            <person name="LaButti K.M."/>
            <person name="Lipzen A."/>
            <person name="Martin F.M."/>
            <person name="Barry K."/>
            <person name="Grigoriev I.V."/>
            <person name="Crous P.W."/>
            <person name="Seidl M.F."/>
        </authorList>
    </citation>
    <scope>NUCLEOTIDE SEQUENCE [LARGE SCALE GENOMIC DNA]</scope>
    <source>
        <strain evidence="2 3">CBS 129764</strain>
    </source>
</reference>
<sequence length="381" mass="40169">MISKTTSYVSMRSRLVDTSRAGTLEKAGWVMNGQTTTTLTTFFVSTVLSVWHRGNEILVLLALFKMEFQDSTYLKVNGPACTIAAMDVLTYTRIMHKHTKAQFLASTSPSPPAEIRSSPHASPLIKPVATKPDPVTFDSGNLHLPPPTAESASTTTTTTTGASPETNPGITATTIITTTTYDQAHPDTQQPAMHNSIHSRRASAANSALHQSPGFLPAPASAPLATRHSPSPSSSPTAQPLAAHFDAATTATSSAATSGAMADAHRRRSSAGLRKLSAGLAKLGLWRGGQHAADHNQQQHHHSQSGQHQSQGPDGRQEGQRQAAESEVEHGVPAMAQLQCECGACDWCRLRSEGLKRNGLCNVGVGGPGLVGVAAGRRDTV</sequence>